<proteinExistence type="predicted"/>
<gene>
    <name evidence="1" type="ORF">CON71_28845</name>
</gene>
<accession>A0A9X6TI02</accession>
<evidence type="ECO:0000313" key="2">
    <source>
        <dbReference type="Proteomes" id="UP000220702"/>
    </source>
</evidence>
<dbReference type="AlphaFoldDB" id="A0A9X6TI02"/>
<evidence type="ECO:0000313" key="1">
    <source>
        <dbReference type="EMBL" id="PEA86633.1"/>
    </source>
</evidence>
<dbReference type="EMBL" id="NVNL01000061">
    <property type="protein sequence ID" value="PEA86633.1"/>
    <property type="molecule type" value="Genomic_DNA"/>
</dbReference>
<reference evidence="1 2" key="1">
    <citation type="submission" date="2017-09" db="EMBL/GenBank/DDBJ databases">
        <title>Large-scale bioinformatics analysis of Bacillus genomes uncovers conserved roles of natural products in bacterial physiology.</title>
        <authorList>
            <consortium name="Agbiome Team Llc"/>
            <person name="Bleich R.M."/>
            <person name="Grubbs K.J."/>
            <person name="Santa Maria K.C."/>
            <person name="Allen S.E."/>
            <person name="Farag S."/>
            <person name="Shank E.A."/>
            <person name="Bowers A."/>
        </authorList>
    </citation>
    <scope>NUCLEOTIDE SEQUENCE [LARGE SCALE GENOMIC DNA]</scope>
    <source>
        <strain evidence="1 2">AFS089089</strain>
    </source>
</reference>
<sequence length="89" mass="10505">MKEAIKRFDAVSYKKIILINYGKVDQSHRANDLQIHLSCVIDDLYVEVIDIPVVYLQHISSFGRDYNTLTVNYVWKLNEKIIFNNLKLF</sequence>
<dbReference type="RefSeq" id="WP_098902594.1">
    <property type="nucleotide sequence ID" value="NZ_NVNL01000061.1"/>
</dbReference>
<name>A0A9X6TI02_BACTU</name>
<organism evidence="1 2">
    <name type="scientific">Bacillus thuringiensis</name>
    <dbReference type="NCBI Taxonomy" id="1428"/>
    <lineage>
        <taxon>Bacteria</taxon>
        <taxon>Bacillati</taxon>
        <taxon>Bacillota</taxon>
        <taxon>Bacilli</taxon>
        <taxon>Bacillales</taxon>
        <taxon>Bacillaceae</taxon>
        <taxon>Bacillus</taxon>
        <taxon>Bacillus cereus group</taxon>
    </lineage>
</organism>
<dbReference type="Proteomes" id="UP000220702">
    <property type="component" value="Unassembled WGS sequence"/>
</dbReference>
<comment type="caution">
    <text evidence="1">The sequence shown here is derived from an EMBL/GenBank/DDBJ whole genome shotgun (WGS) entry which is preliminary data.</text>
</comment>
<protein>
    <submittedName>
        <fullName evidence="1">Uncharacterized protein</fullName>
    </submittedName>
</protein>